<dbReference type="PANTHER" id="PTHR24148:SF64">
    <property type="entry name" value="HETEROKARYON INCOMPATIBILITY DOMAIN-CONTAINING PROTEIN"/>
    <property type="match status" value="1"/>
</dbReference>
<dbReference type="VEuPathDB" id="FungiDB:CC77DRAFT_1017635"/>
<evidence type="ECO:0000313" key="2">
    <source>
        <dbReference type="EMBL" id="RYN72785.1"/>
    </source>
</evidence>
<dbReference type="AlphaFoldDB" id="A0A4Q4NBW5"/>
<evidence type="ECO:0000259" key="1">
    <source>
        <dbReference type="Pfam" id="PF06985"/>
    </source>
</evidence>
<protein>
    <recommendedName>
        <fullName evidence="1">Heterokaryon incompatibility domain-containing protein</fullName>
    </recommendedName>
</protein>
<dbReference type="EMBL" id="PDXD01000024">
    <property type="protein sequence ID" value="RYN72785.1"/>
    <property type="molecule type" value="Genomic_DNA"/>
</dbReference>
<comment type="caution">
    <text evidence="2">The sequence shown here is derived from an EMBL/GenBank/DDBJ whole genome shotgun (WGS) entry which is preliminary data.</text>
</comment>
<organism evidence="2 3">
    <name type="scientific">Alternaria alternata</name>
    <name type="common">Alternaria rot fungus</name>
    <name type="synonym">Torula alternata</name>
    <dbReference type="NCBI Taxonomy" id="5599"/>
    <lineage>
        <taxon>Eukaryota</taxon>
        <taxon>Fungi</taxon>
        <taxon>Dikarya</taxon>
        <taxon>Ascomycota</taxon>
        <taxon>Pezizomycotina</taxon>
        <taxon>Dothideomycetes</taxon>
        <taxon>Pleosporomycetidae</taxon>
        <taxon>Pleosporales</taxon>
        <taxon>Pleosporineae</taxon>
        <taxon>Pleosporaceae</taxon>
        <taxon>Alternaria</taxon>
        <taxon>Alternaria sect. Alternaria</taxon>
        <taxon>Alternaria alternata complex</taxon>
    </lineage>
</organism>
<proteinExistence type="predicted"/>
<dbReference type="PANTHER" id="PTHR24148">
    <property type="entry name" value="ANKYRIN REPEAT DOMAIN-CONTAINING PROTEIN 39 HOMOLOG-RELATED"/>
    <property type="match status" value="1"/>
</dbReference>
<dbReference type="Pfam" id="PF06985">
    <property type="entry name" value="HET"/>
    <property type="match status" value="1"/>
</dbReference>
<accession>A0A4Q4NBW5</accession>
<dbReference type="InterPro" id="IPR052895">
    <property type="entry name" value="HetReg/Transcr_Mod"/>
</dbReference>
<feature type="domain" description="Heterokaryon incompatibility" evidence="1">
    <location>
        <begin position="45"/>
        <end position="204"/>
    </location>
</feature>
<reference evidence="3" key="1">
    <citation type="journal article" date="2019" name="bioRxiv">
        <title>Genomics, evolutionary history and diagnostics of the Alternaria alternata species group including apple and Asian pear pathotypes.</title>
        <authorList>
            <person name="Armitage A.D."/>
            <person name="Cockerton H.M."/>
            <person name="Sreenivasaprasad S."/>
            <person name="Woodhall J.W."/>
            <person name="Lane C.R."/>
            <person name="Harrison R.J."/>
            <person name="Clarkson J.P."/>
        </authorList>
    </citation>
    <scope>NUCLEOTIDE SEQUENCE [LARGE SCALE GENOMIC DNA]</scope>
    <source>
        <strain evidence="3">FERA 1177</strain>
    </source>
</reference>
<gene>
    <name evidence="2" type="ORF">AA0117_g8293</name>
</gene>
<name>A0A4Q4NBW5_ALTAL</name>
<dbReference type="Proteomes" id="UP000291422">
    <property type="component" value="Unassembled WGS sequence"/>
</dbReference>
<dbReference type="Pfam" id="PF26639">
    <property type="entry name" value="Het-6_barrel"/>
    <property type="match status" value="1"/>
</dbReference>
<evidence type="ECO:0000313" key="3">
    <source>
        <dbReference type="Proteomes" id="UP000291422"/>
    </source>
</evidence>
<dbReference type="InterPro" id="IPR010730">
    <property type="entry name" value="HET"/>
</dbReference>
<sequence>MKPIYQNYNLDMHETVRFLLPEGRAECGSLSYRFTVQSLDKAVHYAALSYVWGDSRCCGTIIIESVLYKVTRNLLAALQRIDTIIHSKIELSNPVLVSLWADQICINQSNKDERASQVSMMKSIYSRAGCVFSFLGESDAAAEVASLVNQVACQIEEDVARYQGLIKIPKVSIKELASLNRLNWTAFRDMLLLPYFSRVWIIQEIGVSRRGLVLYGDHQFALDRLMLILAWLSEPGYRIRQLYDISGWTTHRIWASFDMKKRDDTESFPPLDFLDLLSNTSYKYKATDPRDHIFGLLGHPSVGLRPPGEGELQSLIITPDYRGSMEKVFLDFAISWLKHTAKPYLFSCISHLTLPPAFEEGRSSGCVRNLDLPSWCPSWNYNPTGGTRLSVERERQWYAASADSQFRFQIQPPNRLEVKGILYDAIIKTFPTLDELIIPIGRQVVSNTLNLTIQEISDAQKLSYLCGKVLQSATKRCAANVEDVMFNFAATALRGSWECSDVSVDRVAQLANIKALLSDAKRGGVPATQDDFTPALDILESCCAHMSNIHPTNTSSSFTINAGLAMTSRRLCLTKSGCIGLGPAVMSPGDICCIVSGANIPYAIRPFNQHTFLMVGECYIQSIMHGEAVTKIDEQSTPWHDIILE</sequence>